<keyword evidence="2" id="KW-1185">Reference proteome</keyword>
<reference evidence="1" key="1">
    <citation type="submission" date="2023-01" db="EMBL/GenBank/DDBJ databases">
        <title>Genome assembly of the deep-sea coral Lophelia pertusa.</title>
        <authorList>
            <person name="Herrera S."/>
            <person name="Cordes E."/>
        </authorList>
    </citation>
    <scope>NUCLEOTIDE SEQUENCE</scope>
    <source>
        <strain evidence="1">USNM1676648</strain>
        <tissue evidence="1">Polyp</tissue>
    </source>
</reference>
<accession>A0A9W9ZL18</accession>
<gene>
    <name evidence="1" type="ORF">OS493_027660</name>
</gene>
<dbReference type="Proteomes" id="UP001163046">
    <property type="component" value="Unassembled WGS sequence"/>
</dbReference>
<name>A0A9W9ZL18_9CNID</name>
<evidence type="ECO:0000313" key="2">
    <source>
        <dbReference type="Proteomes" id="UP001163046"/>
    </source>
</evidence>
<dbReference type="OrthoDB" id="6197548at2759"/>
<comment type="caution">
    <text evidence="1">The sequence shown here is derived from an EMBL/GenBank/DDBJ whole genome shotgun (WGS) entry which is preliminary data.</text>
</comment>
<dbReference type="EMBL" id="MU825898">
    <property type="protein sequence ID" value="KAJ7383496.1"/>
    <property type="molecule type" value="Genomic_DNA"/>
</dbReference>
<sequence>MKASGEAFMHRTLTVDCEFTCRIHGSEIPLVERFNENLIVQHKEKASEKMEKVADAKKDLESLLSLGVDFRDLVTKWKTYDSATKIKSDRECTGSSWTIGMLESYIKRQDIEFIPPGVRNLNNESFLKIYERVLLSIEAMRGGGEGNVENLSQLGYHTAESDIRKIVDAIFDPLCVYNGLTIRTEQTLKCDLLPTNRCDYIMYYQNQPIGVVEAKRQESLKDQSVAQLLVQLFLLSAEAPNLFYFGVLSDAYQFIFAGVTTNKFVFFQRNDDALEITTIKSPQDLKSVVDKISWLIDIAIQSRETANKSIEEILNPVMASLNLSGYSS</sequence>
<organism evidence="1 2">
    <name type="scientific">Desmophyllum pertusum</name>
    <dbReference type="NCBI Taxonomy" id="174260"/>
    <lineage>
        <taxon>Eukaryota</taxon>
        <taxon>Metazoa</taxon>
        <taxon>Cnidaria</taxon>
        <taxon>Anthozoa</taxon>
        <taxon>Hexacorallia</taxon>
        <taxon>Scleractinia</taxon>
        <taxon>Caryophylliina</taxon>
        <taxon>Caryophylliidae</taxon>
        <taxon>Desmophyllum</taxon>
    </lineage>
</organism>
<dbReference type="AlphaFoldDB" id="A0A9W9ZL18"/>
<proteinExistence type="predicted"/>
<protein>
    <submittedName>
        <fullName evidence="1">Uncharacterized protein</fullName>
    </submittedName>
</protein>
<evidence type="ECO:0000313" key="1">
    <source>
        <dbReference type="EMBL" id="KAJ7383496.1"/>
    </source>
</evidence>